<feature type="compositionally biased region" description="Basic and acidic residues" evidence="8">
    <location>
        <begin position="17"/>
        <end position="35"/>
    </location>
</feature>
<dbReference type="InterPro" id="IPR013783">
    <property type="entry name" value="Ig-like_fold"/>
</dbReference>
<keyword evidence="5" id="KW-0677">Repeat</keyword>
<reference evidence="11" key="1">
    <citation type="submission" date="2025-08" db="UniProtKB">
        <authorList>
            <consortium name="Ensembl"/>
        </authorList>
    </citation>
    <scope>IDENTIFICATION</scope>
</reference>
<proteinExistence type="inferred from homology"/>
<dbReference type="OMA" id="QHTVCIN"/>
<dbReference type="InterPro" id="IPR001452">
    <property type="entry name" value="SH3_domain"/>
</dbReference>
<organism evidence="11 12">
    <name type="scientific">Crocodylus porosus</name>
    <name type="common">Saltwater crocodile</name>
    <name type="synonym">Estuarine crocodile</name>
    <dbReference type="NCBI Taxonomy" id="8502"/>
    <lineage>
        <taxon>Eukaryota</taxon>
        <taxon>Metazoa</taxon>
        <taxon>Chordata</taxon>
        <taxon>Craniata</taxon>
        <taxon>Vertebrata</taxon>
        <taxon>Euteleostomi</taxon>
        <taxon>Archelosauria</taxon>
        <taxon>Archosauria</taxon>
        <taxon>Crocodylia</taxon>
        <taxon>Longirostres</taxon>
        <taxon>Crocodylidae</taxon>
        <taxon>Crocodylus</taxon>
    </lineage>
</organism>
<dbReference type="CDD" id="cd12012">
    <property type="entry name" value="SH3_RIM-BP_2"/>
    <property type="match status" value="1"/>
</dbReference>
<dbReference type="PRINTS" id="PR00452">
    <property type="entry name" value="SH3DOMAIN"/>
</dbReference>
<evidence type="ECO:0000259" key="9">
    <source>
        <dbReference type="PROSITE" id="PS50002"/>
    </source>
</evidence>
<dbReference type="Gene3D" id="2.60.40.10">
    <property type="entry name" value="Immunoglobulins"/>
    <property type="match status" value="3"/>
</dbReference>
<accession>A0A7M4FQ49</accession>
<dbReference type="InterPro" id="IPR035753">
    <property type="entry name" value="RIM-BP_SH3_2"/>
</dbReference>
<dbReference type="SMART" id="SM00326">
    <property type="entry name" value="SH3"/>
    <property type="match status" value="2"/>
</dbReference>
<keyword evidence="12" id="KW-1185">Reference proteome</keyword>
<evidence type="ECO:0000256" key="1">
    <source>
        <dbReference type="ARBA" id="ARBA00004496"/>
    </source>
</evidence>
<dbReference type="Pfam" id="PF25566">
    <property type="entry name" value="RIMB1_N"/>
    <property type="match status" value="1"/>
</dbReference>
<dbReference type="SUPFAM" id="SSF49265">
    <property type="entry name" value="Fibronectin type III"/>
    <property type="match status" value="2"/>
</dbReference>
<evidence type="ECO:0000256" key="4">
    <source>
        <dbReference type="ARBA" id="ARBA00022490"/>
    </source>
</evidence>
<dbReference type="InterPro" id="IPR036116">
    <property type="entry name" value="FN3_sf"/>
</dbReference>
<dbReference type="Pfam" id="PF07653">
    <property type="entry name" value="SH3_2"/>
    <property type="match status" value="2"/>
</dbReference>
<comment type="subcellular location">
    <subcellularLocation>
        <location evidence="1">Cytoplasm</location>
    </subcellularLocation>
</comment>
<feature type="domain" description="SH3" evidence="9">
    <location>
        <begin position="1504"/>
        <end position="1571"/>
    </location>
</feature>
<name>A0A7M4FQ49_CROPO</name>
<comment type="similarity">
    <text evidence="2">Belongs to the RIMBP family.</text>
</comment>
<dbReference type="PANTHER" id="PTHR14234">
    <property type="entry name" value="RIM BINDING PROTEIN-RELATED"/>
    <property type="match status" value="1"/>
</dbReference>
<dbReference type="FunFam" id="2.30.30.40:FF:000016">
    <property type="entry name" value="RIMS-binding protein 2 isoform X2"/>
    <property type="match status" value="1"/>
</dbReference>
<dbReference type="Proteomes" id="UP000594220">
    <property type="component" value="Unplaced"/>
</dbReference>
<evidence type="ECO:0008006" key="13">
    <source>
        <dbReference type="Google" id="ProtNLM"/>
    </source>
</evidence>
<evidence type="ECO:0000259" key="10">
    <source>
        <dbReference type="PROSITE" id="PS50853"/>
    </source>
</evidence>
<feature type="region of interest" description="Disordered" evidence="8">
    <location>
        <begin position="669"/>
        <end position="697"/>
    </location>
</feature>
<feature type="region of interest" description="Disordered" evidence="8">
    <location>
        <begin position="245"/>
        <end position="288"/>
    </location>
</feature>
<dbReference type="CDD" id="cd00063">
    <property type="entry name" value="FN3"/>
    <property type="match status" value="1"/>
</dbReference>
<evidence type="ECO:0000256" key="6">
    <source>
        <dbReference type="PROSITE-ProRule" id="PRU00192"/>
    </source>
</evidence>
<evidence type="ECO:0000313" key="11">
    <source>
        <dbReference type="Ensembl" id="ENSCPRP00005000986.1"/>
    </source>
</evidence>
<feature type="domain" description="SH3" evidence="9">
    <location>
        <begin position="1386"/>
        <end position="1454"/>
    </location>
</feature>
<dbReference type="InterPro" id="IPR040325">
    <property type="entry name" value="RIMBP1/2/3"/>
</dbReference>
<dbReference type="Pfam" id="PF25523">
    <property type="entry name" value="Ig_RIMBP2"/>
    <property type="match status" value="1"/>
</dbReference>
<dbReference type="SUPFAM" id="SSF50044">
    <property type="entry name" value="SH3-domain"/>
    <property type="match status" value="2"/>
</dbReference>
<feature type="coiled-coil region" evidence="7">
    <location>
        <begin position="317"/>
        <end position="383"/>
    </location>
</feature>
<keyword evidence="7" id="KW-0175">Coiled coil</keyword>
<dbReference type="SMART" id="SM00060">
    <property type="entry name" value="FN3"/>
    <property type="match status" value="3"/>
</dbReference>
<dbReference type="PANTHER" id="PTHR14234:SF20">
    <property type="entry name" value="PERIPHERAL-TYPE BENZODIAZEPINE RECEPTOR-ASSOCIATED PROTEIN 1"/>
    <property type="match status" value="1"/>
</dbReference>
<keyword evidence="4" id="KW-0963">Cytoplasm</keyword>
<dbReference type="PROSITE" id="PS50853">
    <property type="entry name" value="FN3"/>
    <property type="match status" value="1"/>
</dbReference>
<feature type="coiled-coil region" evidence="7">
    <location>
        <begin position="569"/>
        <end position="610"/>
    </location>
</feature>
<sequence length="1575" mass="176764">IARPSPSPSSSPGAPARGREARGRGRSFQRREGLEGERLRSQELRRRFALEARELREAAERERQLLADQLRSKWEQQRARELHQLRERERRQREAEIRQLLRWKEAELREAQELLQRDRDAAVRQARDLQRQLAEELVGRARGEGRARLQEVLGRLRWETDGEQAARIRHLRAELELERSLFLKYILERFEAEQPPSPLSRAAHHLQGRRHQDGPLQSLMAACSPAGEACSLESSLSPLEAAQPALLEGSPSPAQEDACCQEETATREVPLEPSGDNLAPECSDSPPEGKVVGWASAGREGAQAVGQQQDWLSNGGYEHLVKQNADLLSALEHLEQRCTALKEENCLLRRSSVPEMQEKVKRLKRKNAELATIAKRLEEKARKLQEPSLQVVGAPVLLPFDDSDVELCKKAFAEQRVKDLSEQASTLLAKDKQIDALQKECWELQAKLATGKDGSCELNFSDFDHLLRESQKEVLRLQRQIMLRNLKESLQCSQLGSDSSSTTAMCPIQETSVPNIDASLDDSCFPKETPTGSVALANGIETVVLPLGRMSEKHENMPLKTDPYSKQQIEHLELELGKKYQQCENLEQEIEKKQKKCNELEMQLKEALNKKQYHSKTEQFNLLSQELEQFHVKKSDIVTSKLPCTICFSTAQISAEDCFSGSKSQVKEQESQTDFSKSESGQSSPNSCPSPEEDTANEMQELETNAFSLTLEAQRQGSAKLRVFLARYSYDPFEGELMDGRRGLVPSNLVDEQLARSIIIGWEPPFLPADRGDVQSYNIYVDKVLYQNVRFGCQTEVVIENMDLNAKTYRISVQSVMEKGNSDKMQCTFLVGKDFHKAPELLKIRSITATSAEVTWLPSSSNYTHVVYLNEEKYDVTKAGIYWYTFQNLQPNTQYTVQVDAQPQKMTYNLSQEKWMQKSATVTFVTPSTGLPDAPLDVQVEPGPSVDSLVISWLPVTIDAAGSSNGVQVTGYAVYVNGQRVTEVMSPITGSVLVELSQLEIFQVSQKVSVRTLSPYGESVDSVPALIPSALLTVKKREYSKSVPTSLTPEHPCGELIDSQPVKKCLTHSTSSLSSQLDVARKNEKCTVCFTSSCRDSLTSLPANVSPQQLFTSHSSSLMPELAMSSMSPIPRNEYDNKCVAYQQTSVSVQSLSLAFPARLCEESASARTPKDIRRKRTEQLFLTQNDMLKNQVDASNIKMSMTTHYVNSEDKSVKDSAIQRHIERDDRNWLSSVPRLCSSQLELQEDYNRDIKINTLNVQEILDVSEKKPEEVLILGVSVGETKKDQTPGTGNWKCNFPGEHNRNSVLLGTLTEEEEELDLDREEDNRIKIAGKDSCLKESPEFPTQWSQIKKMSKTLSTSQAVTSSFSRTDFLKRSDLKEMVSDGSTRMFLALFDYDPASMSPNLDAAEEELPFKKGQVVKVIGDKDVDGFYQGEIEGKVGYIPCNMVSEVEMDSIEMKQQLLKQASVTDTDSRMNLVKLDIQDRNDKSHSECAQQDSKVEQSASKTMVAVFDYNPRESSINVDVESELTFSAGDIITVFGSVDDGGFYYGELNGQRGLIPSEFLKKSPLHGHI</sequence>
<dbReference type="PROSITE" id="PS50002">
    <property type="entry name" value="SH3"/>
    <property type="match status" value="2"/>
</dbReference>
<feature type="domain" description="Fibronectin type-III" evidence="10">
    <location>
        <begin position="838"/>
        <end position="929"/>
    </location>
</feature>
<evidence type="ECO:0000256" key="7">
    <source>
        <dbReference type="SAM" id="Coils"/>
    </source>
</evidence>
<dbReference type="GO" id="GO:0030156">
    <property type="term" value="F:benzodiazepine receptor binding"/>
    <property type="evidence" value="ECO:0007669"/>
    <property type="project" value="TreeGrafter"/>
</dbReference>
<evidence type="ECO:0000256" key="2">
    <source>
        <dbReference type="ARBA" id="ARBA00010749"/>
    </source>
</evidence>
<evidence type="ECO:0000256" key="3">
    <source>
        <dbReference type="ARBA" id="ARBA00022443"/>
    </source>
</evidence>
<evidence type="ECO:0000256" key="5">
    <source>
        <dbReference type="ARBA" id="ARBA00022737"/>
    </source>
</evidence>
<keyword evidence="3 6" id="KW-0728">SH3 domain</keyword>
<dbReference type="GeneTree" id="ENSGT00950000183203"/>
<feature type="coiled-coil region" evidence="7">
    <location>
        <begin position="41"/>
        <end position="72"/>
    </location>
</feature>
<feature type="region of interest" description="Disordered" evidence="8">
    <location>
        <begin position="1"/>
        <end position="35"/>
    </location>
</feature>
<reference evidence="11" key="2">
    <citation type="submission" date="2025-09" db="UniProtKB">
        <authorList>
            <consortium name="Ensembl"/>
        </authorList>
    </citation>
    <scope>IDENTIFICATION</scope>
</reference>
<dbReference type="FunFam" id="2.60.40.10:FF:000072">
    <property type="entry name" value="RIMS-binding protein 2 isoform X1"/>
    <property type="match status" value="1"/>
</dbReference>
<feature type="compositionally biased region" description="Polar residues" evidence="8">
    <location>
        <begin position="672"/>
        <end position="689"/>
    </location>
</feature>
<dbReference type="FunFam" id="2.60.40.10:FF:000643">
    <property type="entry name" value="RIMS-binding protein 2 isoform X1"/>
    <property type="match status" value="1"/>
</dbReference>
<dbReference type="InterPro" id="IPR036028">
    <property type="entry name" value="SH3-like_dom_sf"/>
</dbReference>
<dbReference type="Pfam" id="PF00041">
    <property type="entry name" value="fn3"/>
    <property type="match status" value="1"/>
</dbReference>
<evidence type="ECO:0000313" key="12">
    <source>
        <dbReference type="Proteomes" id="UP000594220"/>
    </source>
</evidence>
<dbReference type="InterPro" id="IPR057884">
    <property type="entry name" value="FN3_RIM-BP1/2/3"/>
</dbReference>
<evidence type="ECO:0000256" key="8">
    <source>
        <dbReference type="SAM" id="MobiDB-lite"/>
    </source>
</evidence>
<dbReference type="InterPro" id="IPR057950">
    <property type="entry name" value="RIMB1/RIM3A-C-like_N"/>
</dbReference>
<protein>
    <recommendedName>
        <fullName evidence="13">RIMS binding protein 2</fullName>
    </recommendedName>
</protein>
<dbReference type="Gene3D" id="2.30.30.40">
    <property type="entry name" value="SH3 Domains"/>
    <property type="match status" value="2"/>
</dbReference>
<dbReference type="FunFam" id="2.30.30.40:FF:000023">
    <property type="entry name" value="RIMS-binding protein 2 isoform F"/>
    <property type="match status" value="1"/>
</dbReference>
<dbReference type="InterPro" id="IPR003961">
    <property type="entry name" value="FN3_dom"/>
</dbReference>
<dbReference type="Ensembl" id="ENSCPRT00005001153.1">
    <property type="protein sequence ID" value="ENSCPRP00005000986.1"/>
    <property type="gene ID" value="ENSCPRG00005000758.1"/>
</dbReference>